<organism evidence="2 3">
    <name type="scientific">Solanum tuberosum</name>
    <name type="common">Potato</name>
    <dbReference type="NCBI Taxonomy" id="4113"/>
    <lineage>
        <taxon>Eukaryota</taxon>
        <taxon>Viridiplantae</taxon>
        <taxon>Streptophyta</taxon>
        <taxon>Embryophyta</taxon>
        <taxon>Tracheophyta</taxon>
        <taxon>Spermatophyta</taxon>
        <taxon>Magnoliopsida</taxon>
        <taxon>eudicotyledons</taxon>
        <taxon>Gunneridae</taxon>
        <taxon>Pentapetalae</taxon>
        <taxon>asterids</taxon>
        <taxon>lamiids</taxon>
        <taxon>Solanales</taxon>
        <taxon>Solanaceae</taxon>
        <taxon>Solanoideae</taxon>
        <taxon>Solaneae</taxon>
        <taxon>Solanum</taxon>
    </lineage>
</organism>
<gene>
    <name evidence="2" type="ORF">KY290_031772</name>
</gene>
<evidence type="ECO:0000256" key="1">
    <source>
        <dbReference type="SAM" id="MobiDB-lite"/>
    </source>
</evidence>
<proteinExistence type="predicted"/>
<dbReference type="EMBL" id="JAIVGD010000023">
    <property type="protein sequence ID" value="KAH0743779.1"/>
    <property type="molecule type" value="Genomic_DNA"/>
</dbReference>
<feature type="compositionally biased region" description="Polar residues" evidence="1">
    <location>
        <begin position="9"/>
        <end position="38"/>
    </location>
</feature>
<dbReference type="Proteomes" id="UP000826656">
    <property type="component" value="Unassembled WGS sequence"/>
</dbReference>
<name>A0ABQ7UBY5_SOLTU</name>
<comment type="caution">
    <text evidence="2">The sequence shown here is derived from an EMBL/GenBank/DDBJ whole genome shotgun (WGS) entry which is preliminary data.</text>
</comment>
<reference evidence="2 3" key="1">
    <citation type="journal article" date="2021" name="bioRxiv">
        <title>Chromosome-scale and haplotype-resolved genome assembly of a tetraploid potato cultivar.</title>
        <authorList>
            <person name="Sun H."/>
            <person name="Jiao W.-B."/>
            <person name="Krause K."/>
            <person name="Campoy J.A."/>
            <person name="Goel M."/>
            <person name="Folz-Donahue K."/>
            <person name="Kukat C."/>
            <person name="Huettel B."/>
            <person name="Schneeberger K."/>
        </authorList>
    </citation>
    <scope>NUCLEOTIDE SEQUENCE [LARGE SCALE GENOMIC DNA]</scope>
    <source>
        <strain evidence="2">SolTubOtavaFocal</strain>
        <tissue evidence="2">Leaves</tissue>
    </source>
</reference>
<sequence length="109" mass="11320">MLSDIDGYSGSSSNALGVTSSKPTGAYVQQSRSSQISHPNAPHFTPDKTSGTALSASMVNPSNQWIVDTGSTNHMAKDLFSGRVKGTGKHVQGLHAVNSPCLNAGHDKP</sequence>
<accession>A0ABQ7UBY5</accession>
<keyword evidence="3" id="KW-1185">Reference proteome</keyword>
<feature type="region of interest" description="Disordered" evidence="1">
    <location>
        <begin position="1"/>
        <end position="55"/>
    </location>
</feature>
<evidence type="ECO:0000313" key="3">
    <source>
        <dbReference type="Proteomes" id="UP000826656"/>
    </source>
</evidence>
<evidence type="ECO:0000313" key="2">
    <source>
        <dbReference type="EMBL" id="KAH0743779.1"/>
    </source>
</evidence>
<protein>
    <submittedName>
        <fullName evidence="2">Uncharacterized protein</fullName>
    </submittedName>
</protein>